<feature type="non-terminal residue" evidence="1">
    <location>
        <position position="1"/>
    </location>
</feature>
<sequence>IAVTSVDELWPLHGTSPPHQKTYSLGIINPEELRQYSVTQAITVNGRKIPAGVTRYEVR</sequence>
<reference evidence="1 2" key="1">
    <citation type="journal article" date="2012" name="Genome Biol.">
        <title>Genome and low-iron response of an oceanic diatom adapted to chronic iron limitation.</title>
        <authorList>
            <person name="Lommer M."/>
            <person name="Specht M."/>
            <person name="Roy A.S."/>
            <person name="Kraemer L."/>
            <person name="Andreson R."/>
            <person name="Gutowska M.A."/>
            <person name="Wolf J."/>
            <person name="Bergner S.V."/>
            <person name="Schilhabel M.B."/>
            <person name="Klostermeier U.C."/>
            <person name="Beiko R.G."/>
            <person name="Rosenstiel P."/>
            <person name="Hippler M."/>
            <person name="Laroche J."/>
        </authorList>
    </citation>
    <scope>NUCLEOTIDE SEQUENCE [LARGE SCALE GENOMIC DNA]</scope>
    <source>
        <strain evidence="1 2">CCMP1005</strain>
    </source>
</reference>
<protein>
    <submittedName>
        <fullName evidence="1">Uncharacterized protein</fullName>
    </submittedName>
</protein>
<dbReference type="Proteomes" id="UP000266841">
    <property type="component" value="Unassembled WGS sequence"/>
</dbReference>
<name>K0SZ94_THAOC</name>
<dbReference type="AlphaFoldDB" id="K0SZ94"/>
<evidence type="ECO:0000313" key="2">
    <source>
        <dbReference type="Proteomes" id="UP000266841"/>
    </source>
</evidence>
<gene>
    <name evidence="1" type="ORF">THAOC_12720</name>
</gene>
<proteinExistence type="predicted"/>
<comment type="caution">
    <text evidence="1">The sequence shown here is derived from an EMBL/GenBank/DDBJ whole genome shotgun (WGS) entry which is preliminary data.</text>
</comment>
<organism evidence="1 2">
    <name type="scientific">Thalassiosira oceanica</name>
    <name type="common">Marine diatom</name>
    <dbReference type="NCBI Taxonomy" id="159749"/>
    <lineage>
        <taxon>Eukaryota</taxon>
        <taxon>Sar</taxon>
        <taxon>Stramenopiles</taxon>
        <taxon>Ochrophyta</taxon>
        <taxon>Bacillariophyta</taxon>
        <taxon>Coscinodiscophyceae</taxon>
        <taxon>Thalassiosirophycidae</taxon>
        <taxon>Thalassiosirales</taxon>
        <taxon>Thalassiosiraceae</taxon>
        <taxon>Thalassiosira</taxon>
    </lineage>
</organism>
<keyword evidence="2" id="KW-1185">Reference proteome</keyword>
<evidence type="ECO:0000313" key="1">
    <source>
        <dbReference type="EMBL" id="EJK66366.1"/>
    </source>
</evidence>
<dbReference type="EMBL" id="AGNL01015035">
    <property type="protein sequence ID" value="EJK66366.1"/>
    <property type="molecule type" value="Genomic_DNA"/>
</dbReference>
<accession>K0SZ94</accession>